<dbReference type="OrthoDB" id="7994464at2"/>
<dbReference type="AlphaFoldDB" id="A0A0J6SVN8"/>
<proteinExistence type="predicted"/>
<keyword evidence="1" id="KW-1133">Transmembrane helix</keyword>
<comment type="caution">
    <text evidence="2">The sequence shown here is derived from an EMBL/GenBank/DDBJ whole genome shotgun (WGS) entry which is preliminary data.</text>
</comment>
<sequence length="127" mass="13691">MSPARPLWHLLLTVFQIVALVAFLIVGAEHSNAGTAHTENATIAAVAPMEAQEAEQIGTGTDRAVLLGDESMIDPCGLCCCHAPFVRWASYAVTVTWKPERRLAGLRAIAFDSLHPETLSEPPRPFA</sequence>
<evidence type="ECO:0000256" key="1">
    <source>
        <dbReference type="SAM" id="Phobius"/>
    </source>
</evidence>
<gene>
    <name evidence="2" type="ORF">VP06_04200</name>
</gene>
<organism evidence="2 3">
    <name type="scientific">Methylobacterium aquaticum</name>
    <dbReference type="NCBI Taxonomy" id="270351"/>
    <lineage>
        <taxon>Bacteria</taxon>
        <taxon>Pseudomonadati</taxon>
        <taxon>Pseudomonadota</taxon>
        <taxon>Alphaproteobacteria</taxon>
        <taxon>Hyphomicrobiales</taxon>
        <taxon>Methylobacteriaceae</taxon>
        <taxon>Methylobacterium</taxon>
    </lineage>
</organism>
<evidence type="ECO:0000313" key="2">
    <source>
        <dbReference type="EMBL" id="KMO39345.1"/>
    </source>
</evidence>
<evidence type="ECO:0000313" key="3">
    <source>
        <dbReference type="Proteomes" id="UP000035929"/>
    </source>
</evidence>
<feature type="transmembrane region" description="Helical" evidence="1">
    <location>
        <begin position="6"/>
        <end position="26"/>
    </location>
</feature>
<dbReference type="Proteomes" id="UP000035929">
    <property type="component" value="Unassembled WGS sequence"/>
</dbReference>
<accession>A0A0J6SVN8</accession>
<reference evidence="2 3" key="1">
    <citation type="submission" date="2015-03" db="EMBL/GenBank/DDBJ databases">
        <title>Genome sequencing of Methylobacterium aquaticum DSM16371 type strain.</title>
        <authorList>
            <person name="Chaudhry V."/>
            <person name="Patil P.B."/>
        </authorList>
    </citation>
    <scope>NUCLEOTIDE SEQUENCE [LARGE SCALE GENOMIC DNA]</scope>
    <source>
        <strain evidence="2 3">DSM 16371</strain>
    </source>
</reference>
<dbReference type="RefSeq" id="WP_048462585.1">
    <property type="nucleotide sequence ID" value="NZ_LABX01000032.1"/>
</dbReference>
<keyword evidence="1" id="KW-0812">Transmembrane</keyword>
<name>A0A0J6SVN8_9HYPH</name>
<dbReference type="EMBL" id="LABX01000032">
    <property type="protein sequence ID" value="KMO39345.1"/>
    <property type="molecule type" value="Genomic_DNA"/>
</dbReference>
<keyword evidence="1" id="KW-0472">Membrane</keyword>
<protein>
    <submittedName>
        <fullName evidence="2">Uncharacterized protein</fullName>
    </submittedName>
</protein>
<dbReference type="PATRIC" id="fig|270351.6.peg.4783"/>